<accession>A0ABU0AEV0</accession>
<evidence type="ECO:0000313" key="1">
    <source>
        <dbReference type="EMBL" id="MDQ0268968.1"/>
    </source>
</evidence>
<sequence length="37" mass="4297">MKNKFAFTTIALGAAYLLRNPKARKKLVKQFESLRRS</sequence>
<reference evidence="1 2" key="1">
    <citation type="submission" date="2023-07" db="EMBL/GenBank/DDBJ databases">
        <title>Genomic Encyclopedia of Type Strains, Phase IV (KMG-IV): sequencing the most valuable type-strain genomes for metagenomic binning, comparative biology and taxonomic classification.</title>
        <authorList>
            <person name="Goeker M."/>
        </authorList>
    </citation>
    <scope>NUCLEOTIDE SEQUENCE [LARGE SCALE GENOMIC DNA]</scope>
    <source>
        <strain evidence="1 2">DSM 23494</strain>
    </source>
</reference>
<organism evidence="1 2">
    <name type="scientific">Cytobacillus purgationiresistens</name>
    <dbReference type="NCBI Taxonomy" id="863449"/>
    <lineage>
        <taxon>Bacteria</taxon>
        <taxon>Bacillati</taxon>
        <taxon>Bacillota</taxon>
        <taxon>Bacilli</taxon>
        <taxon>Bacillales</taxon>
        <taxon>Bacillaceae</taxon>
        <taxon>Cytobacillus</taxon>
    </lineage>
</organism>
<dbReference type="EMBL" id="JAUSUB010000002">
    <property type="protein sequence ID" value="MDQ0268968.1"/>
    <property type="molecule type" value="Genomic_DNA"/>
</dbReference>
<evidence type="ECO:0000313" key="2">
    <source>
        <dbReference type="Proteomes" id="UP001238088"/>
    </source>
</evidence>
<name>A0ABU0AEV0_9BACI</name>
<keyword evidence="2" id="KW-1185">Reference proteome</keyword>
<protein>
    <submittedName>
        <fullName evidence="1">Uncharacterized protein</fullName>
    </submittedName>
</protein>
<dbReference type="Proteomes" id="UP001238088">
    <property type="component" value="Unassembled WGS sequence"/>
</dbReference>
<comment type="caution">
    <text evidence="1">The sequence shown here is derived from an EMBL/GenBank/DDBJ whole genome shotgun (WGS) entry which is preliminary data.</text>
</comment>
<proteinExistence type="predicted"/>
<gene>
    <name evidence="1" type="ORF">J2S17_000837</name>
</gene>